<evidence type="ECO:0000256" key="3">
    <source>
        <dbReference type="ARBA" id="ARBA00012594"/>
    </source>
</evidence>
<feature type="binding site" evidence="9">
    <location>
        <begin position="460"/>
        <end position="461"/>
    </location>
    <ligand>
        <name>substrate</name>
    </ligand>
</feature>
<reference evidence="12" key="2">
    <citation type="submission" date="2021-12" db="EMBL/GenBank/DDBJ databases">
        <title>Resequencing data analysis of finger millet.</title>
        <authorList>
            <person name="Hatakeyama M."/>
            <person name="Aluri S."/>
            <person name="Balachadran M.T."/>
            <person name="Sivarajan S.R."/>
            <person name="Poveda L."/>
            <person name="Shimizu-Inatsugi R."/>
            <person name="Schlapbach R."/>
            <person name="Sreeman S.M."/>
            <person name="Shimizu K.K."/>
        </authorList>
    </citation>
    <scope>NUCLEOTIDE SEQUENCE</scope>
</reference>
<feature type="binding site" evidence="9">
    <location>
        <position position="489"/>
    </location>
    <ligand>
        <name>substrate</name>
    </ligand>
</feature>
<feature type="binding site" evidence="9">
    <location>
        <position position="421"/>
    </location>
    <ligand>
        <name>substrate</name>
    </ligand>
</feature>
<feature type="binding site" evidence="9">
    <location>
        <position position="178"/>
    </location>
    <ligand>
        <name>substrate</name>
    </ligand>
</feature>
<dbReference type="PROSITE" id="PS00506">
    <property type="entry name" value="BETA_AMYLASE_1"/>
    <property type="match status" value="1"/>
</dbReference>
<sequence>MALTLRSSTSFLSPVDPASKLLRAEDAPPCCVAAPAPAHAAAPSRRLRLLRAGAAATPSAPWTERAPEEAELLHGSAPPQQHGRPGGGVPVYVMLPLDTVGPGGQLGRARAVAASLMALRGAGVEGVMVDVWWGVVERDGPGRYDWEAYAELVRMVERAGLRLQAVMSFHQCGGNVGDSCNIPLPPWVLEEMTNNPDIVYTDRSGRRNPEYISLGCDNLPLLKGRTPIQVYADYMRSFRDRFKDYLGNVIAEIQVGMGPCGELRYPSYPEANGTWRFPGIGEFQCYDKYMRASLQAAAVDAGHEDWGRSGPHDAGEYKQFPEDTGFFRRDGTWSTEYGHFFLNWYSGMLLDHGDRVLAAAESVFLGTGATLSAKVAGIHWHYGTRSHAAELTAGYYNTRHRDGYAPIARMLSRRGAVLNFTCMEMRDEQQPAHAACSPEQLVRQVKAAAAEAGVELAGENALERYDEAAFAQVAATARGAGLAAFTYLRMNKKLFDGDNWRQFVAFVRAMADGGARQALPRCDTGRSDLYVGFLDAAKERKAPEAEGAAAAAV</sequence>
<feature type="binding site" evidence="9">
    <location>
        <position position="379"/>
    </location>
    <ligand>
        <name>substrate</name>
    </ligand>
</feature>
<comment type="caution">
    <text evidence="12">The sequence shown here is derived from an EMBL/GenBank/DDBJ whole genome shotgun (WGS) entry which is preliminary data.</text>
</comment>
<keyword evidence="13" id="KW-1185">Reference proteome</keyword>
<dbReference type="InterPro" id="IPR017853">
    <property type="entry name" value="GH"/>
</dbReference>
<feature type="binding site" evidence="9">
    <location>
        <position position="170"/>
    </location>
    <ligand>
        <name>substrate</name>
    </ligand>
</feature>
<evidence type="ECO:0000256" key="11">
    <source>
        <dbReference type="SAM" id="MobiDB-lite"/>
    </source>
</evidence>
<feature type="active site" description="Proton donor" evidence="8">
    <location>
        <position position="262"/>
    </location>
</feature>
<evidence type="ECO:0000256" key="4">
    <source>
        <dbReference type="ARBA" id="ARBA00022801"/>
    </source>
</evidence>
<evidence type="ECO:0000256" key="6">
    <source>
        <dbReference type="ARBA" id="ARBA00023295"/>
    </source>
</evidence>
<dbReference type="EC" id="3.2.1.2" evidence="3 10"/>
<evidence type="ECO:0000256" key="10">
    <source>
        <dbReference type="RuleBase" id="RU000509"/>
    </source>
</evidence>
<feature type="active site" description="Proton acceptor" evidence="8">
    <location>
        <position position="459"/>
    </location>
</feature>
<dbReference type="GO" id="GO:0000272">
    <property type="term" value="P:polysaccharide catabolic process"/>
    <property type="evidence" value="ECO:0007669"/>
    <property type="project" value="UniProtKB-KW"/>
</dbReference>
<feature type="binding site" evidence="9">
    <location>
        <position position="374"/>
    </location>
    <ligand>
        <name>substrate</name>
    </ligand>
</feature>
<dbReference type="PANTHER" id="PTHR31352">
    <property type="entry name" value="BETA-AMYLASE 1, CHLOROPLASTIC"/>
    <property type="match status" value="1"/>
</dbReference>
<evidence type="ECO:0000256" key="8">
    <source>
        <dbReference type="PIRSR" id="PIRSR601554-1"/>
    </source>
</evidence>
<keyword evidence="7 10" id="KW-0624">Polysaccharide degradation</keyword>
<dbReference type="AlphaFoldDB" id="A0AAV5EBN4"/>
<dbReference type="InterPro" id="IPR018238">
    <property type="entry name" value="Glyco_hydro_14_CS"/>
</dbReference>
<dbReference type="Gene3D" id="3.20.20.80">
    <property type="entry name" value="Glycosidases"/>
    <property type="match status" value="1"/>
</dbReference>
<keyword evidence="5 10" id="KW-0119">Carbohydrate metabolism</keyword>
<feature type="binding site" evidence="9">
    <location>
        <position position="130"/>
    </location>
    <ligand>
        <name>substrate</name>
    </ligand>
</feature>
<dbReference type="InterPro" id="IPR001554">
    <property type="entry name" value="Glyco_hydro_14"/>
</dbReference>
<accession>A0AAV5EBN4</accession>
<evidence type="ECO:0000256" key="5">
    <source>
        <dbReference type="ARBA" id="ARBA00023277"/>
    </source>
</evidence>
<dbReference type="GO" id="GO:0016161">
    <property type="term" value="F:beta-amylase activity"/>
    <property type="evidence" value="ECO:0007669"/>
    <property type="project" value="UniProtKB-EC"/>
</dbReference>
<dbReference type="Pfam" id="PF01373">
    <property type="entry name" value="Glyco_hydro_14"/>
    <property type="match status" value="1"/>
</dbReference>
<keyword evidence="4 10" id="KW-0378">Hydrolase</keyword>
<dbReference type="EMBL" id="BQKI01000074">
    <property type="protein sequence ID" value="GJN20148.1"/>
    <property type="molecule type" value="Genomic_DNA"/>
</dbReference>
<evidence type="ECO:0000256" key="7">
    <source>
        <dbReference type="ARBA" id="ARBA00023326"/>
    </source>
</evidence>
<feature type="region of interest" description="Disordered" evidence="11">
    <location>
        <begin position="58"/>
        <end position="85"/>
    </location>
</feature>
<evidence type="ECO:0000256" key="9">
    <source>
        <dbReference type="PIRSR" id="PIRSR601554-2"/>
    </source>
</evidence>
<evidence type="ECO:0000256" key="1">
    <source>
        <dbReference type="ARBA" id="ARBA00000546"/>
    </source>
</evidence>
<proteinExistence type="inferred from homology"/>
<comment type="catalytic activity">
    <reaction evidence="1 10">
        <text>Hydrolysis of (1-&gt;4)-alpha-D-glucosidic linkages in polysaccharides so as to remove successive maltose units from the non-reducing ends of the chains.</text>
        <dbReference type="EC" id="3.2.1.2"/>
    </reaction>
</comment>
<dbReference type="Proteomes" id="UP001054889">
    <property type="component" value="Unassembled WGS sequence"/>
</dbReference>
<dbReference type="PRINTS" id="PR00750">
    <property type="entry name" value="BETAAMYLASE"/>
</dbReference>
<dbReference type="PANTHER" id="PTHR31352:SF1">
    <property type="entry name" value="BETA-AMYLASE 3, CHLOROPLASTIC"/>
    <property type="match status" value="1"/>
</dbReference>
<organism evidence="12 13">
    <name type="scientific">Eleusine coracana subsp. coracana</name>
    <dbReference type="NCBI Taxonomy" id="191504"/>
    <lineage>
        <taxon>Eukaryota</taxon>
        <taxon>Viridiplantae</taxon>
        <taxon>Streptophyta</taxon>
        <taxon>Embryophyta</taxon>
        <taxon>Tracheophyta</taxon>
        <taxon>Spermatophyta</taxon>
        <taxon>Magnoliopsida</taxon>
        <taxon>Liliopsida</taxon>
        <taxon>Poales</taxon>
        <taxon>Poaceae</taxon>
        <taxon>PACMAD clade</taxon>
        <taxon>Chloridoideae</taxon>
        <taxon>Cynodonteae</taxon>
        <taxon>Eleusininae</taxon>
        <taxon>Eleusine</taxon>
    </lineage>
</organism>
<reference evidence="12" key="1">
    <citation type="journal article" date="2018" name="DNA Res.">
        <title>Multiple hybrid de novo genome assembly of finger millet, an orphan allotetraploid crop.</title>
        <authorList>
            <person name="Hatakeyama M."/>
            <person name="Aluri S."/>
            <person name="Balachadran M.T."/>
            <person name="Sivarajan S.R."/>
            <person name="Patrignani A."/>
            <person name="Gruter S."/>
            <person name="Poveda L."/>
            <person name="Shimizu-Inatsugi R."/>
            <person name="Baeten J."/>
            <person name="Francoijs K.J."/>
            <person name="Nataraja K.N."/>
            <person name="Reddy Y.A.N."/>
            <person name="Phadnis S."/>
            <person name="Ravikumar R.L."/>
            <person name="Schlapbach R."/>
            <person name="Sreeman S.M."/>
            <person name="Shimizu K.K."/>
        </authorList>
    </citation>
    <scope>NUCLEOTIDE SEQUENCE</scope>
</reference>
<dbReference type="SUPFAM" id="SSF51445">
    <property type="entry name" value="(Trans)glycosidases"/>
    <property type="match status" value="1"/>
</dbReference>
<gene>
    <name evidence="12" type="primary">gb07487</name>
    <name evidence="12" type="ORF">PR202_gb07487</name>
</gene>
<keyword evidence="6 10" id="KW-0326">Glycosidase</keyword>
<evidence type="ECO:0000313" key="13">
    <source>
        <dbReference type="Proteomes" id="UP001054889"/>
    </source>
</evidence>
<comment type="similarity">
    <text evidence="2 10">Belongs to the glycosyl hydrolase 14 family.</text>
</comment>
<name>A0AAV5EBN4_ELECO</name>
<evidence type="ECO:0000256" key="2">
    <source>
        <dbReference type="ARBA" id="ARBA00005652"/>
    </source>
</evidence>
<evidence type="ECO:0000313" key="12">
    <source>
        <dbReference type="EMBL" id="GJN20148.1"/>
    </source>
</evidence>
<protein>
    <recommendedName>
        <fullName evidence="3 10">Beta-amylase</fullName>
        <ecNumber evidence="3 10">3.2.1.2</ecNumber>
    </recommendedName>
</protein>